<protein>
    <submittedName>
        <fullName evidence="3">Retrovirus-related Pol polyprotein from transposon TNT 1-94</fullName>
    </submittedName>
</protein>
<dbReference type="Proteomes" id="UP001289374">
    <property type="component" value="Unassembled WGS sequence"/>
</dbReference>
<feature type="domain" description="Reverse transcriptase Ty1/copia-type" evidence="2">
    <location>
        <begin position="223"/>
        <end position="308"/>
    </location>
</feature>
<evidence type="ECO:0000313" key="3">
    <source>
        <dbReference type="EMBL" id="KAK4390380.1"/>
    </source>
</evidence>
<dbReference type="Pfam" id="PF07727">
    <property type="entry name" value="RVT_2"/>
    <property type="match status" value="1"/>
</dbReference>
<sequence>MESHKGDNWIGYEGSMEKRSNGAHDGELKRTKKRYKKGVYTRAWSGDAIPCKGSKTSREKDIERGSIPSFSLMKGRPNILGISLDENGIGFLPQDRHTRYGSTKEFFRTKIIAGFSVQEHGVKMLSLVEKFEDLKPGLDNDTQRQKVCTIGVGKGSFNCYSKRQEGLMLEEEEGKGIRRGIAPNSLLNNICLLMRSRKLSKDDVVLRLSDGKVVVAKVVGTANLVATTFKAKIVVKGNTQQPGVNSEETFSPMAMTNSMQIMLAIAALYDYEKLQMDVKMSFLNNFIEEEIYMDQPECFVVVGEEQKTISGSSITFLVLYVDDILLIGNDVKMLGDTKILGCAREAYWTAVNTILKYLRMTKDMFLVYDGEELILEGYSNANFQPDDNNAKSQSEIE</sequence>
<gene>
    <name evidence="3" type="ORF">Sango_2101300</name>
</gene>
<organism evidence="3 4">
    <name type="scientific">Sesamum angolense</name>
    <dbReference type="NCBI Taxonomy" id="2727404"/>
    <lineage>
        <taxon>Eukaryota</taxon>
        <taxon>Viridiplantae</taxon>
        <taxon>Streptophyta</taxon>
        <taxon>Embryophyta</taxon>
        <taxon>Tracheophyta</taxon>
        <taxon>Spermatophyta</taxon>
        <taxon>Magnoliopsida</taxon>
        <taxon>eudicotyledons</taxon>
        <taxon>Gunneridae</taxon>
        <taxon>Pentapetalae</taxon>
        <taxon>asterids</taxon>
        <taxon>lamiids</taxon>
        <taxon>Lamiales</taxon>
        <taxon>Pedaliaceae</taxon>
        <taxon>Sesamum</taxon>
    </lineage>
</organism>
<dbReference type="EMBL" id="JACGWL010000012">
    <property type="protein sequence ID" value="KAK4390380.1"/>
    <property type="molecule type" value="Genomic_DNA"/>
</dbReference>
<dbReference type="AlphaFoldDB" id="A0AAE2BM28"/>
<dbReference type="InterPro" id="IPR013103">
    <property type="entry name" value="RVT_2"/>
</dbReference>
<evidence type="ECO:0000259" key="2">
    <source>
        <dbReference type="Pfam" id="PF07727"/>
    </source>
</evidence>
<keyword evidence="4" id="KW-1185">Reference proteome</keyword>
<reference evidence="3" key="1">
    <citation type="submission" date="2020-06" db="EMBL/GenBank/DDBJ databases">
        <authorList>
            <person name="Li T."/>
            <person name="Hu X."/>
            <person name="Zhang T."/>
            <person name="Song X."/>
            <person name="Zhang H."/>
            <person name="Dai N."/>
            <person name="Sheng W."/>
            <person name="Hou X."/>
            <person name="Wei L."/>
        </authorList>
    </citation>
    <scope>NUCLEOTIDE SEQUENCE</scope>
    <source>
        <strain evidence="3">K16</strain>
        <tissue evidence="3">Leaf</tissue>
    </source>
</reference>
<reference evidence="3" key="2">
    <citation type="journal article" date="2024" name="Plant">
        <title>Genomic evolution and insights into agronomic trait innovations of Sesamum species.</title>
        <authorList>
            <person name="Miao H."/>
            <person name="Wang L."/>
            <person name="Qu L."/>
            <person name="Liu H."/>
            <person name="Sun Y."/>
            <person name="Le M."/>
            <person name="Wang Q."/>
            <person name="Wei S."/>
            <person name="Zheng Y."/>
            <person name="Lin W."/>
            <person name="Duan Y."/>
            <person name="Cao H."/>
            <person name="Xiong S."/>
            <person name="Wang X."/>
            <person name="Wei L."/>
            <person name="Li C."/>
            <person name="Ma Q."/>
            <person name="Ju M."/>
            <person name="Zhao R."/>
            <person name="Li G."/>
            <person name="Mu C."/>
            <person name="Tian Q."/>
            <person name="Mei H."/>
            <person name="Zhang T."/>
            <person name="Gao T."/>
            <person name="Zhang H."/>
        </authorList>
    </citation>
    <scope>NUCLEOTIDE SEQUENCE</scope>
    <source>
        <strain evidence="3">K16</strain>
    </source>
</reference>
<accession>A0AAE2BM28</accession>
<feature type="region of interest" description="Disordered" evidence="1">
    <location>
        <begin position="1"/>
        <end position="30"/>
    </location>
</feature>
<proteinExistence type="predicted"/>
<evidence type="ECO:0000313" key="4">
    <source>
        <dbReference type="Proteomes" id="UP001289374"/>
    </source>
</evidence>
<comment type="caution">
    <text evidence="3">The sequence shown here is derived from an EMBL/GenBank/DDBJ whole genome shotgun (WGS) entry which is preliminary data.</text>
</comment>
<name>A0AAE2BM28_9LAMI</name>
<feature type="compositionally biased region" description="Basic and acidic residues" evidence="1">
    <location>
        <begin position="15"/>
        <end position="29"/>
    </location>
</feature>
<evidence type="ECO:0000256" key="1">
    <source>
        <dbReference type="SAM" id="MobiDB-lite"/>
    </source>
</evidence>